<proteinExistence type="predicted"/>
<keyword evidence="1" id="KW-0472">Membrane</keyword>
<gene>
    <name evidence="2" type="ORF">CHM34_09855</name>
</gene>
<dbReference type="OrthoDB" id="2991022at2"/>
<feature type="transmembrane region" description="Helical" evidence="1">
    <location>
        <begin position="16"/>
        <end position="36"/>
    </location>
</feature>
<accession>A0A235B848</accession>
<keyword evidence="1" id="KW-1133">Transmembrane helix</keyword>
<sequence length="132" mass="15085">MKRRRGVRTTTDQRGIVLPMVLAVMILVFLLVTVAVSQSVRTRHAAMGEWEMIRAQYAAESGIARVQQKLHSDPSWSGRLTTRMNGMKATTTIVERHDGNIRLRSVAKGKRVKQTVRVELDEETLEIEKWTR</sequence>
<evidence type="ECO:0000256" key="1">
    <source>
        <dbReference type="SAM" id="Phobius"/>
    </source>
</evidence>
<organism evidence="2 3">
    <name type="scientific">Paludifilum halophilum</name>
    <dbReference type="NCBI Taxonomy" id="1642702"/>
    <lineage>
        <taxon>Bacteria</taxon>
        <taxon>Bacillati</taxon>
        <taxon>Bacillota</taxon>
        <taxon>Bacilli</taxon>
        <taxon>Bacillales</taxon>
        <taxon>Thermoactinomycetaceae</taxon>
        <taxon>Paludifilum</taxon>
    </lineage>
</organism>
<evidence type="ECO:0000313" key="3">
    <source>
        <dbReference type="Proteomes" id="UP000215459"/>
    </source>
</evidence>
<dbReference type="EMBL" id="NOWF01000005">
    <property type="protein sequence ID" value="OYD07765.1"/>
    <property type="molecule type" value="Genomic_DNA"/>
</dbReference>
<protein>
    <submittedName>
        <fullName evidence="2">Uncharacterized protein</fullName>
    </submittedName>
</protein>
<evidence type="ECO:0000313" key="2">
    <source>
        <dbReference type="EMBL" id="OYD07765.1"/>
    </source>
</evidence>
<keyword evidence="1" id="KW-0812">Transmembrane</keyword>
<comment type="caution">
    <text evidence="2">The sequence shown here is derived from an EMBL/GenBank/DDBJ whole genome shotgun (WGS) entry which is preliminary data.</text>
</comment>
<reference evidence="2 3" key="1">
    <citation type="submission" date="2017-07" db="EMBL/GenBank/DDBJ databases">
        <title>The genome sequence of Paludifilum halophilum highlights mechanisms for microbial adaptation to high salt environemnts.</title>
        <authorList>
            <person name="Belbahri L."/>
        </authorList>
    </citation>
    <scope>NUCLEOTIDE SEQUENCE [LARGE SCALE GENOMIC DNA]</scope>
    <source>
        <strain evidence="2 3">DSM 102817</strain>
    </source>
</reference>
<dbReference type="RefSeq" id="WP_094264435.1">
    <property type="nucleotide sequence ID" value="NZ_NOWF01000005.1"/>
</dbReference>
<dbReference type="AlphaFoldDB" id="A0A235B848"/>
<dbReference type="Proteomes" id="UP000215459">
    <property type="component" value="Unassembled WGS sequence"/>
</dbReference>
<name>A0A235B848_9BACL</name>
<keyword evidence="3" id="KW-1185">Reference proteome</keyword>